<sequence length="52" mass="5406">MTAITTANTASEMVRSATSTALRVAARELELYDTGDVAGADEVFAGSSQLRV</sequence>
<dbReference type="PATRIC" id="fig|698759.3.peg.5630"/>
<dbReference type="Proteomes" id="UP000010411">
    <property type="component" value="Unassembled WGS sequence"/>
</dbReference>
<proteinExistence type="predicted"/>
<protein>
    <submittedName>
        <fullName evidence="1">Uncharacterized protein</fullName>
    </submittedName>
</protein>
<gene>
    <name evidence="1" type="ORF">STRIP9103_07751</name>
</gene>
<dbReference type="RefSeq" id="WP_009324672.1">
    <property type="nucleotide sequence ID" value="NZ_AEJC01000414.1"/>
</dbReference>
<evidence type="ECO:0000313" key="1">
    <source>
        <dbReference type="EMBL" id="EKX63729.1"/>
    </source>
</evidence>
<keyword evidence="2" id="KW-1185">Reference proteome</keyword>
<dbReference type="OrthoDB" id="9182871at2"/>
<dbReference type="AlphaFoldDB" id="L1KT61"/>
<dbReference type="EMBL" id="AEJC01000414">
    <property type="protein sequence ID" value="EKX63729.1"/>
    <property type="molecule type" value="Genomic_DNA"/>
</dbReference>
<reference evidence="1 2" key="1">
    <citation type="submission" date="2012-11" db="EMBL/GenBank/DDBJ databases">
        <authorList>
            <person name="Huguet-Tapia J.C."/>
            <person name="Durkin A.S."/>
            <person name="Pettis G.S."/>
            <person name="Badger J.H."/>
        </authorList>
    </citation>
    <scope>NUCLEOTIDE SEQUENCE [LARGE SCALE GENOMIC DNA]</scope>
    <source>
        <strain evidence="1 2">91-03</strain>
    </source>
</reference>
<organism evidence="1 2">
    <name type="scientific">Streptomyces ipomoeae 91-03</name>
    <dbReference type="NCBI Taxonomy" id="698759"/>
    <lineage>
        <taxon>Bacteria</taxon>
        <taxon>Bacillati</taxon>
        <taxon>Actinomycetota</taxon>
        <taxon>Actinomycetes</taxon>
        <taxon>Kitasatosporales</taxon>
        <taxon>Streptomycetaceae</taxon>
        <taxon>Streptomyces</taxon>
    </lineage>
</organism>
<name>L1KT61_9ACTN</name>
<evidence type="ECO:0000313" key="2">
    <source>
        <dbReference type="Proteomes" id="UP000010411"/>
    </source>
</evidence>
<comment type="caution">
    <text evidence="1">The sequence shown here is derived from an EMBL/GenBank/DDBJ whole genome shotgun (WGS) entry which is preliminary data.</text>
</comment>
<accession>L1KT61</accession>